<evidence type="ECO:0000313" key="1">
    <source>
        <dbReference type="RefSeq" id="XP_020008344.1"/>
    </source>
</evidence>
<gene>
    <name evidence="1" type="primary">LOC109676300</name>
</gene>
<dbReference type="AlphaFoldDB" id="A0A8B7TL00"/>
<sequence>MRELAIEIGVRALLFGVFVFTEFLDPFQRVIQPEEIWLYKNPLVQSDNIPTRLMFV</sequence>
<dbReference type="OrthoDB" id="10030083at2759"/>
<proteinExistence type="predicted"/>
<protein>
    <submittedName>
        <fullName evidence="1">Phospholipid phosphatase 4-like</fullName>
    </submittedName>
</protein>
<dbReference type="KEGG" id="ccan:109676300"/>
<feature type="non-terminal residue" evidence="1">
    <location>
        <position position="56"/>
    </location>
</feature>
<accession>A0A8B7TL00</accession>
<organism evidence="1">
    <name type="scientific">Castor canadensis</name>
    <name type="common">American beaver</name>
    <dbReference type="NCBI Taxonomy" id="51338"/>
    <lineage>
        <taxon>Eukaryota</taxon>
        <taxon>Metazoa</taxon>
        <taxon>Chordata</taxon>
        <taxon>Craniata</taxon>
        <taxon>Vertebrata</taxon>
        <taxon>Euteleostomi</taxon>
        <taxon>Mammalia</taxon>
        <taxon>Eutheria</taxon>
        <taxon>Euarchontoglires</taxon>
        <taxon>Glires</taxon>
        <taxon>Rodentia</taxon>
        <taxon>Castorimorpha</taxon>
        <taxon>Castoridae</taxon>
        <taxon>Castor</taxon>
    </lineage>
</organism>
<reference evidence="1" key="1">
    <citation type="submission" date="2025-08" db="UniProtKB">
        <authorList>
            <consortium name="RefSeq"/>
        </authorList>
    </citation>
    <scope>IDENTIFICATION</scope>
    <source>
        <tissue evidence="1">Leukocyte</tissue>
    </source>
</reference>
<dbReference type="RefSeq" id="XP_020008344.1">
    <property type="nucleotide sequence ID" value="XM_020152755.1"/>
</dbReference>
<name>A0A8B7TL00_CASCN</name>